<evidence type="ECO:0000256" key="6">
    <source>
        <dbReference type="ARBA" id="ARBA00022786"/>
    </source>
</evidence>
<evidence type="ECO:0000256" key="4">
    <source>
        <dbReference type="ARBA" id="ARBA00022490"/>
    </source>
</evidence>
<dbReference type="GO" id="GO:0005737">
    <property type="term" value="C:cytoplasm"/>
    <property type="evidence" value="ECO:0007669"/>
    <property type="project" value="UniProtKB-SubCell"/>
</dbReference>
<dbReference type="InterPro" id="IPR000569">
    <property type="entry name" value="HECT_dom"/>
</dbReference>
<dbReference type="InterPro" id="IPR044611">
    <property type="entry name" value="E3A/B/C-like"/>
</dbReference>
<evidence type="ECO:0000259" key="9">
    <source>
        <dbReference type="PROSITE" id="PS50237"/>
    </source>
</evidence>
<organism evidence="10 11">
    <name type="scientific">Allacma fusca</name>
    <dbReference type="NCBI Taxonomy" id="39272"/>
    <lineage>
        <taxon>Eukaryota</taxon>
        <taxon>Metazoa</taxon>
        <taxon>Ecdysozoa</taxon>
        <taxon>Arthropoda</taxon>
        <taxon>Hexapoda</taxon>
        <taxon>Collembola</taxon>
        <taxon>Symphypleona</taxon>
        <taxon>Sminthuridae</taxon>
        <taxon>Allacma</taxon>
    </lineage>
</organism>
<dbReference type="AlphaFoldDB" id="A0A8J2PXA8"/>
<keyword evidence="5" id="KW-0808">Transferase</keyword>
<dbReference type="OrthoDB" id="5981550at2759"/>
<gene>
    <name evidence="10" type="ORF">AFUS01_LOCUS46028</name>
</gene>
<dbReference type="GO" id="GO:0061630">
    <property type="term" value="F:ubiquitin protein ligase activity"/>
    <property type="evidence" value="ECO:0007669"/>
    <property type="project" value="UniProtKB-EC"/>
</dbReference>
<dbReference type="Pfam" id="PF00632">
    <property type="entry name" value="HECT"/>
    <property type="match status" value="1"/>
</dbReference>
<dbReference type="GO" id="GO:0000209">
    <property type="term" value="P:protein polyubiquitination"/>
    <property type="evidence" value="ECO:0007669"/>
    <property type="project" value="InterPro"/>
</dbReference>
<evidence type="ECO:0000313" key="11">
    <source>
        <dbReference type="Proteomes" id="UP000708208"/>
    </source>
</evidence>
<sequence>MDPNSWNWELLFPPIPRLIVLRPALVMTDAVAPEEHNGNGRSVPNGAGGATNTSRSDSVTCPSCHVTVTLSRSLESRRRLVCPYCGAMYNHLDARLRTLPGNRDHLQQLRLPIVDGTGNIGSLMVGRLGGVSVGVPDVHGLMVRPASTASCASLPPITKEHETRFGGNVGEENGMLSMGPGLMSGEDSLLPRYPERETNREEFLQAVRQATQSGNYGDLLRFYSRTFESYADICATFKNDPNKYTTVLEDPELNMEFVYSVNDALRNSPSTIQKTVLKSIVNALLDEKQKLYAKDRVRALFIILQNPIFTAQSSYTVLAHVLRHITSLPNADHQMLVHWFRTLDVGRLRTLVRQLTQFVTIRQFPPADRSLPPLSKSKWWIPAAARILALLNAANNGCQPPLLHYSEFYNSALDHVDLMQEYWRWQSPDRPGQFSYCQYPFMLSIVAKRIILTKDAEHQMILVARRSLVAKVARHQTPQIDIFFLNINVRRNHMVADSLKEIASKQKDLKKKLRVSFVGEPGLDMGGLTKEWFLLLIRDIFQPEYGMFVYYPNSRCYWFSLAQQGSLREYNLIGVLMGLAVYNSIILDLHFPSICYRKLLSPPVVPPLDSAAVGVTRDPTIDDLAEIMPDVAHGLRELLKYEGSVEEDMGLSFQASLQEYDRIMTYNLKENGEHIMVKNSNREEYVKLYLDWVLNTAIYAQFRAFYLGFHSVTASNALIMLRPEEVEMLVCGSPTLDLHELRKVTEYDEYRPDDRVIQDFWSVLTSLPLDLQKKFLLFTTGSDRIPVGGMGEMYFKISRMRDREDNLPEAHTCFNQLILPDYPNRDVLRKKLIIAISNAEGFGLE</sequence>
<dbReference type="PANTHER" id="PTHR45700:SF9">
    <property type="entry name" value="HECT-TYPE E3 UBIQUITIN TRANSFERASE"/>
    <property type="match status" value="1"/>
</dbReference>
<evidence type="ECO:0000313" key="10">
    <source>
        <dbReference type="EMBL" id="CAG7836834.1"/>
    </source>
</evidence>
<evidence type="ECO:0000256" key="5">
    <source>
        <dbReference type="ARBA" id="ARBA00022679"/>
    </source>
</evidence>
<dbReference type="CDD" id="cd00078">
    <property type="entry name" value="HECTc"/>
    <property type="match status" value="1"/>
</dbReference>
<protein>
    <recommendedName>
        <fullName evidence="3">HECT-type E3 ubiquitin transferase</fullName>
        <ecNumber evidence="3">2.3.2.26</ecNumber>
    </recommendedName>
</protein>
<evidence type="ECO:0000256" key="2">
    <source>
        <dbReference type="ARBA" id="ARBA00004496"/>
    </source>
</evidence>
<reference evidence="10" key="1">
    <citation type="submission" date="2021-06" db="EMBL/GenBank/DDBJ databases">
        <authorList>
            <person name="Hodson N. C."/>
            <person name="Mongue J. A."/>
            <person name="Jaron S. K."/>
        </authorList>
    </citation>
    <scope>NUCLEOTIDE SEQUENCE</scope>
</reference>
<dbReference type="FunFam" id="3.30.2410.10:FF:000003">
    <property type="entry name" value="probable E3 ubiquitin-protein ligase HERC4 isoform X1"/>
    <property type="match status" value="1"/>
</dbReference>
<keyword evidence="11" id="KW-1185">Reference proteome</keyword>
<evidence type="ECO:0000256" key="8">
    <source>
        <dbReference type="SAM" id="MobiDB-lite"/>
    </source>
</evidence>
<dbReference type="FunFam" id="3.30.2160.10:FF:000004">
    <property type="entry name" value="probable E3 ubiquitin-protein ligase HERC4 isoform X1"/>
    <property type="match status" value="1"/>
</dbReference>
<keyword evidence="6 7" id="KW-0833">Ubl conjugation pathway</keyword>
<feature type="domain" description="HECT" evidence="9">
    <location>
        <begin position="505"/>
        <end position="845"/>
    </location>
</feature>
<name>A0A8J2PXA8_9HEXA</name>
<feature type="region of interest" description="Disordered" evidence="8">
    <location>
        <begin position="34"/>
        <end position="59"/>
    </location>
</feature>
<comment type="subcellular location">
    <subcellularLocation>
        <location evidence="2">Cytoplasm</location>
    </subcellularLocation>
</comment>
<comment type="catalytic activity">
    <reaction evidence="1">
        <text>S-ubiquitinyl-[E2 ubiquitin-conjugating enzyme]-L-cysteine + [acceptor protein]-L-lysine = [E2 ubiquitin-conjugating enzyme]-L-cysteine + N(6)-ubiquitinyl-[acceptor protein]-L-lysine.</text>
        <dbReference type="EC" id="2.3.2.26"/>
    </reaction>
</comment>
<accession>A0A8J2PXA8</accession>
<dbReference type="Proteomes" id="UP000708208">
    <property type="component" value="Unassembled WGS sequence"/>
</dbReference>
<dbReference type="PANTHER" id="PTHR45700">
    <property type="entry name" value="UBIQUITIN-PROTEIN LIGASE E3C"/>
    <property type="match status" value="1"/>
</dbReference>
<feature type="active site" description="Glycyl thioester intermediate" evidence="7">
    <location>
        <position position="813"/>
    </location>
</feature>
<evidence type="ECO:0000256" key="7">
    <source>
        <dbReference type="PROSITE-ProRule" id="PRU00104"/>
    </source>
</evidence>
<dbReference type="EC" id="2.3.2.26" evidence="3"/>
<feature type="compositionally biased region" description="Polar residues" evidence="8">
    <location>
        <begin position="50"/>
        <end position="59"/>
    </location>
</feature>
<comment type="caution">
    <text evidence="10">The sequence shown here is derived from an EMBL/GenBank/DDBJ whole genome shotgun (WGS) entry which is preliminary data.</text>
</comment>
<dbReference type="PROSITE" id="PS50237">
    <property type="entry name" value="HECT"/>
    <property type="match status" value="1"/>
</dbReference>
<dbReference type="EMBL" id="CAJVCH010571175">
    <property type="protein sequence ID" value="CAG7836834.1"/>
    <property type="molecule type" value="Genomic_DNA"/>
</dbReference>
<dbReference type="SMART" id="SM00119">
    <property type="entry name" value="HECTc"/>
    <property type="match status" value="1"/>
</dbReference>
<evidence type="ECO:0000256" key="3">
    <source>
        <dbReference type="ARBA" id="ARBA00012485"/>
    </source>
</evidence>
<keyword evidence="4" id="KW-0963">Cytoplasm</keyword>
<evidence type="ECO:0000256" key="1">
    <source>
        <dbReference type="ARBA" id="ARBA00000885"/>
    </source>
</evidence>
<proteinExistence type="predicted"/>